<dbReference type="Proteomes" id="UP001732700">
    <property type="component" value="Chromosome 5A"/>
</dbReference>
<name>A0ACD5XI63_AVESA</name>
<reference evidence="1" key="2">
    <citation type="submission" date="2025-09" db="UniProtKB">
        <authorList>
            <consortium name="EnsemblPlants"/>
        </authorList>
    </citation>
    <scope>IDENTIFICATION</scope>
</reference>
<protein>
    <submittedName>
        <fullName evidence="1">Uncharacterized protein</fullName>
    </submittedName>
</protein>
<sequence>MAPNKATYPFLVLLLFSAVAGATDATPTAYEMLERYDFPRGILPEGVKGYELGPDGDFQVYFPRECQFLLAKQWLVKYDKRIAGTATADKLAALQGIYVKVLFLWVPVSEVDRAGDRLSFYIGPVSTSFPLSSFADSPHCRGYDVAAAAVAS</sequence>
<dbReference type="EnsemblPlants" id="AVESA.00010b.r2.5AG0823220.1">
    <property type="protein sequence ID" value="AVESA.00010b.r2.5AG0823220.1.CDS.1"/>
    <property type="gene ID" value="AVESA.00010b.r2.5AG0823220"/>
</dbReference>
<evidence type="ECO:0000313" key="2">
    <source>
        <dbReference type="Proteomes" id="UP001732700"/>
    </source>
</evidence>
<organism evidence="1 2">
    <name type="scientific">Avena sativa</name>
    <name type="common">Oat</name>
    <dbReference type="NCBI Taxonomy" id="4498"/>
    <lineage>
        <taxon>Eukaryota</taxon>
        <taxon>Viridiplantae</taxon>
        <taxon>Streptophyta</taxon>
        <taxon>Embryophyta</taxon>
        <taxon>Tracheophyta</taxon>
        <taxon>Spermatophyta</taxon>
        <taxon>Magnoliopsida</taxon>
        <taxon>Liliopsida</taxon>
        <taxon>Poales</taxon>
        <taxon>Poaceae</taxon>
        <taxon>BOP clade</taxon>
        <taxon>Pooideae</taxon>
        <taxon>Poodae</taxon>
        <taxon>Poeae</taxon>
        <taxon>Poeae Chloroplast Group 1 (Aveneae type)</taxon>
        <taxon>Aveninae</taxon>
        <taxon>Avena</taxon>
    </lineage>
</organism>
<evidence type="ECO:0000313" key="1">
    <source>
        <dbReference type="EnsemblPlants" id="AVESA.00010b.r2.5AG0823220.1.CDS.1"/>
    </source>
</evidence>
<proteinExistence type="predicted"/>
<keyword evidence="2" id="KW-1185">Reference proteome</keyword>
<accession>A0ACD5XI63</accession>
<reference evidence="1" key="1">
    <citation type="submission" date="2021-05" db="EMBL/GenBank/DDBJ databases">
        <authorList>
            <person name="Scholz U."/>
            <person name="Mascher M."/>
            <person name="Fiebig A."/>
        </authorList>
    </citation>
    <scope>NUCLEOTIDE SEQUENCE [LARGE SCALE GENOMIC DNA]</scope>
</reference>